<reference evidence="1" key="1">
    <citation type="submission" date="2009-01" db="EMBL/GenBank/DDBJ databases">
        <title>Complete sequence of chromosome Cyanothece sp. PCC 7425.</title>
        <authorList>
            <consortium name="US DOE Joint Genome Institute"/>
            <person name="Lucas S."/>
            <person name="Copeland A."/>
            <person name="Lapidus A."/>
            <person name="Glavina del Rio T."/>
            <person name="Dalin E."/>
            <person name="Tice H."/>
            <person name="Bruce D."/>
            <person name="Goodwin L."/>
            <person name="Pitluck S."/>
            <person name="Sims D."/>
            <person name="Meineke L."/>
            <person name="Brettin T."/>
            <person name="Detter J.C."/>
            <person name="Han C."/>
            <person name="Larimer F."/>
            <person name="Land M."/>
            <person name="Hauser L."/>
            <person name="Kyrpides N."/>
            <person name="Ovchinnikova G."/>
            <person name="Liberton M."/>
            <person name="Stoeckel J."/>
            <person name="Banerjee A."/>
            <person name="Singh A."/>
            <person name="Page L."/>
            <person name="Sato H."/>
            <person name="Zhao L."/>
            <person name="Sherman L."/>
            <person name="Pakrasi H."/>
            <person name="Richardson P."/>
        </authorList>
    </citation>
    <scope>NUCLEOTIDE SEQUENCE</scope>
    <source>
        <strain evidence="1">PCC 7425</strain>
    </source>
</reference>
<dbReference type="eggNOG" id="ENOG50324PR">
    <property type="taxonomic scope" value="Bacteria"/>
</dbReference>
<protein>
    <submittedName>
        <fullName evidence="1">Uncharacterized protein</fullName>
    </submittedName>
</protein>
<dbReference type="EMBL" id="CP001344">
    <property type="protein sequence ID" value="ACL43150.1"/>
    <property type="molecule type" value="Genomic_DNA"/>
</dbReference>
<dbReference type="AlphaFoldDB" id="B8HVX2"/>
<accession>B8HVX2</accession>
<organism evidence="1">
    <name type="scientific">Cyanothece sp. (strain PCC 7425 / ATCC 29141)</name>
    <dbReference type="NCBI Taxonomy" id="395961"/>
    <lineage>
        <taxon>Bacteria</taxon>
        <taxon>Bacillati</taxon>
        <taxon>Cyanobacteriota</taxon>
        <taxon>Cyanophyceae</taxon>
        <taxon>Gomontiellales</taxon>
        <taxon>Cyanothecaceae</taxon>
        <taxon>Cyanothece</taxon>
    </lineage>
</organism>
<dbReference type="KEGG" id="cyn:Cyan7425_0763"/>
<evidence type="ECO:0000313" key="1">
    <source>
        <dbReference type="EMBL" id="ACL43150.1"/>
    </source>
</evidence>
<dbReference type="HOGENOM" id="CLU_119035_1_0_3"/>
<proteinExistence type="predicted"/>
<gene>
    <name evidence="1" type="ordered locus">Cyan7425_0763</name>
</gene>
<name>B8HVX2_CYAP4</name>
<dbReference type="OrthoDB" id="461096at2"/>
<sequence length="173" mass="19100">MNQSSPDKALIARPSSQLLQLLKSGQLLVLVDQPCTALILQKAFHAEFVGPGAAVGGVFDLNTTAIYPLGNINFLSPETALERKRAFHQRMGYIEALQGITIEQTPLSRSNRIFSYLYEWVGQEVTQHIPDELIASLVGVFPETIAIARRQWSEDPVLSAESLVTSRQAQPQL</sequence>